<evidence type="ECO:0000256" key="1">
    <source>
        <dbReference type="SAM" id="SignalP"/>
    </source>
</evidence>
<keyword evidence="2" id="KW-0449">Lipoprotein</keyword>
<dbReference type="Gene3D" id="2.60.40.10">
    <property type="entry name" value="Immunoglobulins"/>
    <property type="match status" value="1"/>
</dbReference>
<accession>E9SE07</accession>
<dbReference type="Proteomes" id="UP000004259">
    <property type="component" value="Unassembled WGS sequence"/>
</dbReference>
<dbReference type="eggNOG" id="COG2755">
    <property type="taxonomic scope" value="Bacteria"/>
</dbReference>
<proteinExistence type="predicted"/>
<dbReference type="InterPro" id="IPR036116">
    <property type="entry name" value="FN3_sf"/>
</dbReference>
<reference evidence="2 3" key="1">
    <citation type="submission" date="2011-02" db="EMBL/GenBank/DDBJ databases">
        <authorList>
            <person name="Nelson K.E."/>
            <person name="Sutton G."/>
            <person name="Torralba M."/>
            <person name="Durkin S."/>
            <person name="Harkins D."/>
            <person name="Montgomery R."/>
            <person name="Ziemer C."/>
            <person name="Klaassens E."/>
            <person name="Ocuiv P."/>
            <person name="Morrison M."/>
        </authorList>
    </citation>
    <scope>NUCLEOTIDE SEQUENCE [LARGE SCALE GENOMIC DNA]</scope>
    <source>
        <strain evidence="2 3">8</strain>
    </source>
</reference>
<organism evidence="2 3">
    <name type="scientific">Ruminococcus albus 8</name>
    <dbReference type="NCBI Taxonomy" id="246199"/>
    <lineage>
        <taxon>Bacteria</taxon>
        <taxon>Bacillati</taxon>
        <taxon>Bacillota</taxon>
        <taxon>Clostridia</taxon>
        <taxon>Eubacteriales</taxon>
        <taxon>Oscillospiraceae</taxon>
        <taxon>Ruminococcus</taxon>
    </lineage>
</organism>
<dbReference type="eggNOG" id="COG1315">
    <property type="taxonomic scope" value="Bacteria"/>
</dbReference>
<evidence type="ECO:0000313" key="3">
    <source>
        <dbReference type="Proteomes" id="UP000004259"/>
    </source>
</evidence>
<dbReference type="PROSITE" id="PS51257">
    <property type="entry name" value="PROKAR_LIPOPROTEIN"/>
    <property type="match status" value="1"/>
</dbReference>
<feature type="signal peptide" evidence="1">
    <location>
        <begin position="1"/>
        <end position="30"/>
    </location>
</feature>
<dbReference type="EMBL" id="ADKM02000093">
    <property type="protein sequence ID" value="EGC02492.1"/>
    <property type="molecule type" value="Genomic_DNA"/>
</dbReference>
<dbReference type="AlphaFoldDB" id="E9SE07"/>
<dbReference type="RefSeq" id="WP_002850854.1">
    <property type="nucleotide sequence ID" value="NZ_ADKM02000093.1"/>
</dbReference>
<dbReference type="InterPro" id="IPR013783">
    <property type="entry name" value="Ig-like_fold"/>
</dbReference>
<name>E9SE07_RUMAL</name>
<comment type="caution">
    <text evidence="2">The sequence shown here is derived from an EMBL/GenBank/DDBJ whole genome shotgun (WGS) entry which is preliminary data.</text>
</comment>
<gene>
    <name evidence="2" type="ORF">CUS_5426</name>
</gene>
<sequence length="901" mass="96720">MKNTTKSAKKVLGFMLSLLVVYGCTQPAFTTPINSGSITASAETNENAVIKLQSVTTSGSTNAFVEVSFDNDYTDLTRVAEAGVFVNGKKLSYNSAYSYISYANTGDCIVSGNTIQFYTSSLSEGDNTVTFTVPDGGDISVGLHMSKSGNYWSGYSYTVRATSDEACEVTEPAESTVIDFVSISADADNSGYTVAEFGNEYAELQKTASAGVYVNGTKLHFNSAYNSLYYVDKGDCIVTSHTIQFHSSLFDEGENTVTFTSPDGGEDKSICVKVSKVEVPPKYWYESVSYDYIIEQAVDEEQTEPQTEQQLFVRLNGSFDHRITGQEDDLDAVSSATTGGAAYYSSGSTAHVEYALADKDTAIEDITEEEWHKPDYFKNGGLLKVNGAASKIVISPECEGIHGEIDPLSGDVYLRGVPQQAGIYNVHVYLDTDKGSAESNPLEFKVYSGNEKLADRLTYENCTQTADGKYMYDCEPWYMQEFGGDNETVIVPKDIKAWYGSHAALPQVNYGEIGRTISLTDGEEPTQTLIIPTGCDLTMVNMRIHSGVKVIVEKGAKLTLRQTTAEGIIEVLDGGTFSMDYNDYSGEWLHGSSINGQLRMKDGSVLENARITCHANYTANDDINRQNSEPLVTAEGNVTIKGDVYILGEEAPTGGNAQAALSVSGTLTITEGSVLACYGGGTSFLTADGGDAVILDNGTVNGAGSLIAIGGYGMNITADTSKGSGGAAVSGKGIIAAAKVYLEGGASYHEPTEPVQGEVTLADTTDRILVTGKGETTEKSEYYWFGTGEPQTEKVLALIPKNSPAAAVRGKVTVTSVEHSEKFHQFRLNWNEVKGAQRYGVAVYLAGKWKIVTQDIPAGTTSYTSPKLRAGQTYKMVICAKVGGKWDISSLSSRAFTVTVK</sequence>
<keyword evidence="1" id="KW-0732">Signal</keyword>
<keyword evidence="3" id="KW-1185">Reference proteome</keyword>
<protein>
    <submittedName>
        <fullName evidence="2">Putative lipoprotein</fullName>
    </submittedName>
</protein>
<dbReference type="SUPFAM" id="SSF49265">
    <property type="entry name" value="Fibronectin type III"/>
    <property type="match status" value="1"/>
</dbReference>
<feature type="chain" id="PRO_5039000992" evidence="1">
    <location>
        <begin position="31"/>
        <end position="901"/>
    </location>
</feature>
<evidence type="ECO:0000313" key="2">
    <source>
        <dbReference type="EMBL" id="EGC02492.1"/>
    </source>
</evidence>
<dbReference type="OrthoDB" id="1744393at2"/>
<dbReference type="STRING" id="246199.CUS_5426"/>